<evidence type="ECO:0000256" key="5">
    <source>
        <dbReference type="ARBA" id="ARBA00022679"/>
    </source>
</evidence>
<dbReference type="Gene3D" id="3.90.1140.10">
    <property type="entry name" value="Cyclic phosphodiesterase"/>
    <property type="match status" value="1"/>
</dbReference>
<dbReference type="Pfam" id="PF04928">
    <property type="entry name" value="PAP_central"/>
    <property type="match status" value="1"/>
</dbReference>
<dbReference type="Pfam" id="PF03372">
    <property type="entry name" value="Exo_endo_phos"/>
    <property type="match status" value="1"/>
</dbReference>
<organism evidence="13 14">
    <name type="scientific">Rotaria sordida</name>
    <dbReference type="NCBI Taxonomy" id="392033"/>
    <lineage>
        <taxon>Eukaryota</taxon>
        <taxon>Metazoa</taxon>
        <taxon>Spiralia</taxon>
        <taxon>Gnathifera</taxon>
        <taxon>Rotifera</taxon>
        <taxon>Eurotatoria</taxon>
        <taxon>Bdelloidea</taxon>
        <taxon>Philodinida</taxon>
        <taxon>Philodinidae</taxon>
        <taxon>Rotaria</taxon>
    </lineage>
</organism>
<dbReference type="InterPro" id="IPR005135">
    <property type="entry name" value="Endo/exonuclease/phosphatase"/>
</dbReference>
<dbReference type="InterPro" id="IPR036691">
    <property type="entry name" value="Endo/exonu/phosph_ase_sf"/>
</dbReference>
<evidence type="ECO:0000256" key="6">
    <source>
        <dbReference type="ARBA" id="ARBA00022741"/>
    </source>
</evidence>
<dbReference type="PANTHER" id="PTHR10682">
    <property type="entry name" value="POLY A POLYMERASE"/>
    <property type="match status" value="1"/>
</dbReference>
<dbReference type="InterPro" id="IPR009097">
    <property type="entry name" value="Cyclic_Pdiesterase"/>
</dbReference>
<evidence type="ECO:0000259" key="11">
    <source>
        <dbReference type="Pfam" id="PF04457"/>
    </source>
</evidence>
<dbReference type="GO" id="GO:1990817">
    <property type="term" value="F:poly(A) RNA polymerase activity"/>
    <property type="evidence" value="ECO:0007669"/>
    <property type="project" value="UniProtKB-EC"/>
</dbReference>
<evidence type="ECO:0000256" key="8">
    <source>
        <dbReference type="ARBA" id="ARBA00023242"/>
    </source>
</evidence>
<evidence type="ECO:0000313" key="13">
    <source>
        <dbReference type="EMBL" id="CAF1347395.1"/>
    </source>
</evidence>
<dbReference type="GO" id="GO:0005634">
    <property type="term" value="C:nucleus"/>
    <property type="evidence" value="ECO:0007669"/>
    <property type="project" value="UniProtKB-SubCell"/>
</dbReference>
<evidence type="ECO:0000256" key="2">
    <source>
        <dbReference type="ARBA" id="ARBA00010912"/>
    </source>
</evidence>
<dbReference type="GO" id="GO:0005524">
    <property type="term" value="F:ATP binding"/>
    <property type="evidence" value="ECO:0007669"/>
    <property type="project" value="UniProtKB-KW"/>
</dbReference>
<keyword evidence="8" id="KW-0539">Nucleus</keyword>
<dbReference type="InterPro" id="IPR040459">
    <property type="entry name" value="MJ1316"/>
</dbReference>
<evidence type="ECO:0000259" key="10">
    <source>
        <dbReference type="Pfam" id="PF03372"/>
    </source>
</evidence>
<dbReference type="Proteomes" id="UP000663864">
    <property type="component" value="Unassembled WGS sequence"/>
</dbReference>
<proteinExistence type="inferred from homology"/>
<feature type="domain" description="Poly(A) polymerase central" evidence="12">
    <location>
        <begin position="931"/>
        <end position="1076"/>
    </location>
</feature>
<keyword evidence="5" id="KW-0808">Transferase</keyword>
<dbReference type="PANTHER" id="PTHR10682:SF10">
    <property type="entry name" value="POLYNUCLEOTIDE ADENYLYLTRANSFERASE"/>
    <property type="match status" value="1"/>
</dbReference>
<dbReference type="InterPro" id="IPR007012">
    <property type="entry name" value="PolA_pol_cen_dom"/>
</dbReference>
<dbReference type="GO" id="GO:0006397">
    <property type="term" value="P:mRNA processing"/>
    <property type="evidence" value="ECO:0007669"/>
    <property type="project" value="UniProtKB-KW"/>
</dbReference>
<dbReference type="AlphaFoldDB" id="A0A815H4R1"/>
<accession>A0A815H4R1</accession>
<dbReference type="SUPFAM" id="SSF56219">
    <property type="entry name" value="DNase I-like"/>
    <property type="match status" value="1"/>
</dbReference>
<comment type="catalytic activity">
    <reaction evidence="9">
        <text>RNA(n) + ATP = RNA(n)-3'-adenine ribonucleotide + diphosphate</text>
        <dbReference type="Rhea" id="RHEA:11332"/>
        <dbReference type="Rhea" id="RHEA-COMP:14527"/>
        <dbReference type="Rhea" id="RHEA-COMP:17347"/>
        <dbReference type="ChEBI" id="CHEBI:30616"/>
        <dbReference type="ChEBI" id="CHEBI:33019"/>
        <dbReference type="ChEBI" id="CHEBI:140395"/>
        <dbReference type="ChEBI" id="CHEBI:173115"/>
        <dbReference type="EC" id="2.7.7.19"/>
    </reaction>
</comment>
<evidence type="ECO:0000256" key="1">
    <source>
        <dbReference type="ARBA" id="ARBA00004123"/>
    </source>
</evidence>
<dbReference type="SUPFAM" id="SSF81631">
    <property type="entry name" value="PAP/OAS1 substrate-binding domain"/>
    <property type="match status" value="1"/>
</dbReference>
<evidence type="ECO:0000256" key="4">
    <source>
        <dbReference type="ARBA" id="ARBA00022664"/>
    </source>
</evidence>
<comment type="similarity">
    <text evidence="2">Belongs to the poly(A) polymerase family.</text>
</comment>
<evidence type="ECO:0000256" key="7">
    <source>
        <dbReference type="ARBA" id="ARBA00022840"/>
    </source>
</evidence>
<dbReference type="SUPFAM" id="SSF55144">
    <property type="entry name" value="LigT-like"/>
    <property type="match status" value="1"/>
</dbReference>
<evidence type="ECO:0000256" key="3">
    <source>
        <dbReference type="ARBA" id="ARBA00012388"/>
    </source>
</evidence>
<reference evidence="13" key="1">
    <citation type="submission" date="2021-02" db="EMBL/GenBank/DDBJ databases">
        <authorList>
            <person name="Nowell W R."/>
        </authorList>
    </citation>
    <scope>NUCLEOTIDE SEQUENCE</scope>
</reference>
<dbReference type="Pfam" id="PF13563">
    <property type="entry name" value="2_5_RNA_ligase2"/>
    <property type="match status" value="1"/>
</dbReference>
<name>A0A815H4R1_9BILA</name>
<dbReference type="Gene3D" id="3.60.10.10">
    <property type="entry name" value="Endonuclease/exonuclease/phosphatase"/>
    <property type="match status" value="1"/>
</dbReference>
<feature type="domain" description="Endonuclease/exonuclease/phosphatase" evidence="10">
    <location>
        <begin position="293"/>
        <end position="468"/>
    </location>
</feature>
<protein>
    <recommendedName>
        <fullName evidence="3">polynucleotide adenylyltransferase</fullName>
        <ecNumber evidence="3">2.7.7.19</ecNumber>
    </recommendedName>
</protein>
<feature type="domain" description="MJ1316 RNA cyclic group end recognition" evidence="11">
    <location>
        <begin position="155"/>
        <end position="222"/>
    </location>
</feature>
<comment type="caution">
    <text evidence="13">The sequence shown here is derived from an EMBL/GenBank/DDBJ whole genome shotgun (WGS) entry which is preliminary data.</text>
</comment>
<evidence type="ECO:0000256" key="9">
    <source>
        <dbReference type="ARBA" id="ARBA00048830"/>
    </source>
</evidence>
<sequence length="1222" mass="143197">MDDKNNTTKTTTIITDQLNSLRSILQSDDYLQIQPSGDYEQVRIKLDHDIQISFLFDSLNILNKSLTINNVHHLRIKKSSDKCQLNNEQWTNIRKYFDELIQNQNESSSLLFIVQSIQDHLLQNIITNQKSKQKTKKPMETTAVEDVSTMSNKFRGADLTFNRIQHDKLIDRSQVIIGYEDRFIGIHEIAFNEFKKVHEHKYGVPMHRIRYFKINGCIIWDRTRKLDILTGSEQQNGTLYDTEERPILVQGLYHFDQSLQQWIIQYPHITLTSDDLKIPSTNDTCLPEGCHIVTWNILFDFYQSTLIYTSQRYRSILDTLKSLLPDIICLQEVTYNFLNLLLNEIWLQENNYYIIIMKNVIDSYKEKSYGQLMIMKNFRPRSFSICPLDLSDNDEETAAATTVTKHKITKELIIARFGLNTKATIDLVNLHLHSDLSRNASGKRCQTLENLFKKMKTINYMLIGDFNFGDNNLKEQNILASYENKVHDLWKDVYNLNQNPGYTYDPSTNICAHITSQSQINRRLDRYLIHTLDNLSYSIEHLSMIGIEKIPIDLLNIDNNQLINQSDHYALQLIINFRTRSISHRSALVILPTLNTRSLIRSYSKEYYPSDDGLWPSHINLLWPFFDLIDCQNDQEDILLRLRLLLSQQPSFSIKINEIDSFIENNIIYMKMNDESTKYVKQLQEQLIKLFPQCLRDKRSSCYNPHMTIGQFDNEEKFNEAKSSLILHESFEFPVEYIYVLQRPHDNDTTPFHITYQLPLGPILQSINFKQINSVHIKLQEFFQTMNLYETNQSYKRKQEKFEKLSSCFQQMFNKDTLHCFTTSFLPYGSFRIGINGQDLDTVFVLNELKLTNNKTSFDESLLQLKHESNALNNHIVNLLETQINGNLKHEIAYYRKVQALFPIISILFKDQTKVHDIERLVTYVRCPPIFQHLLAFIRTWAQHVGLYEQVYGYLGGYSWAILCAYICHTHLPSMKSLSSIEQFSIDELFSLVRQFFSTFANFNWSSQAFRLYPKSYKQMNLLEKSSVHNRGSMRIISPSPPYNNTGRATINSTRDLIIQGFQCVLQLLNTINTISSEDKLNALKQILELNNDFPNEKVKSLVQLTFSSENSNELDEWIGWMKSRLAHFINACEVECHLVIQTQSSLEYKSNNTEALYSIGFQLDPQTLIQHQNFSSCLKKFVDQFDLYPNRKESMKISYKIFSIHDWKLERMQAKLQRTTK</sequence>
<keyword evidence="6" id="KW-0547">Nucleotide-binding</keyword>
<keyword evidence="7" id="KW-0067">ATP-binding</keyword>
<dbReference type="EC" id="2.7.7.19" evidence="3"/>
<evidence type="ECO:0000313" key="14">
    <source>
        <dbReference type="Proteomes" id="UP000663864"/>
    </source>
</evidence>
<dbReference type="Pfam" id="PF04457">
    <property type="entry name" value="MJ1316"/>
    <property type="match status" value="1"/>
</dbReference>
<keyword evidence="4" id="KW-0507">mRNA processing</keyword>
<dbReference type="Gene3D" id="1.10.1410.10">
    <property type="match status" value="1"/>
</dbReference>
<comment type="subcellular location">
    <subcellularLocation>
        <location evidence="1">Nucleus</location>
    </subcellularLocation>
</comment>
<evidence type="ECO:0000259" key="12">
    <source>
        <dbReference type="Pfam" id="PF04928"/>
    </source>
</evidence>
<dbReference type="EMBL" id="CAJNOT010002851">
    <property type="protein sequence ID" value="CAF1347395.1"/>
    <property type="molecule type" value="Genomic_DNA"/>
</dbReference>
<gene>
    <name evidence="13" type="ORF">ZHD862_LOCUS30372</name>
</gene>